<reference evidence="1 2" key="1">
    <citation type="submission" date="2019-07" db="EMBL/GenBank/DDBJ databases">
        <authorList>
            <person name="Kim J."/>
        </authorList>
    </citation>
    <scope>NUCLEOTIDE SEQUENCE [LARGE SCALE GENOMIC DNA]</scope>
    <source>
        <strain evidence="1 2">G13</strain>
    </source>
</reference>
<evidence type="ECO:0008006" key="3">
    <source>
        <dbReference type="Google" id="ProtNLM"/>
    </source>
</evidence>
<comment type="caution">
    <text evidence="1">The sequence shown here is derived from an EMBL/GenBank/DDBJ whole genome shotgun (WGS) entry which is preliminary data.</text>
</comment>
<proteinExistence type="predicted"/>
<accession>A0A559JCS5</accession>
<dbReference type="RefSeq" id="WP_144705028.1">
    <property type="nucleotide sequence ID" value="NZ_VNJJ01000011.1"/>
</dbReference>
<dbReference type="AlphaFoldDB" id="A0A559JCS5"/>
<dbReference type="GO" id="GO:0003677">
    <property type="term" value="F:DNA binding"/>
    <property type="evidence" value="ECO:0007669"/>
    <property type="project" value="InterPro"/>
</dbReference>
<organism evidence="1 2">
    <name type="scientific">Cohnella terricola</name>
    <dbReference type="NCBI Taxonomy" id="1289167"/>
    <lineage>
        <taxon>Bacteria</taxon>
        <taxon>Bacillati</taxon>
        <taxon>Bacillota</taxon>
        <taxon>Bacilli</taxon>
        <taxon>Bacillales</taxon>
        <taxon>Paenibacillaceae</taxon>
        <taxon>Cohnella</taxon>
    </lineage>
</organism>
<evidence type="ECO:0000313" key="1">
    <source>
        <dbReference type="EMBL" id="TVX97679.1"/>
    </source>
</evidence>
<dbReference type="EMBL" id="VNJJ01000011">
    <property type="protein sequence ID" value="TVX97679.1"/>
    <property type="molecule type" value="Genomic_DNA"/>
</dbReference>
<sequence length="74" mass="8150">MAIVYLLVRAGLRVSELLALDIDDVTITPRSGLVNDKGAAITAVAELLVHSNITVTNRYSKPRFDQLTQLIDRD</sequence>
<dbReference type="OrthoDB" id="107900at2"/>
<protein>
    <recommendedName>
        <fullName evidence="3">Tyr recombinase domain-containing protein</fullName>
    </recommendedName>
</protein>
<dbReference type="SUPFAM" id="SSF56349">
    <property type="entry name" value="DNA breaking-rejoining enzymes"/>
    <property type="match status" value="1"/>
</dbReference>
<dbReference type="InterPro" id="IPR011010">
    <property type="entry name" value="DNA_brk_join_enz"/>
</dbReference>
<gene>
    <name evidence="1" type="ORF">FPZ45_18075</name>
</gene>
<dbReference type="Proteomes" id="UP000316330">
    <property type="component" value="Unassembled WGS sequence"/>
</dbReference>
<keyword evidence="2" id="KW-1185">Reference proteome</keyword>
<evidence type="ECO:0000313" key="2">
    <source>
        <dbReference type="Proteomes" id="UP000316330"/>
    </source>
</evidence>
<name>A0A559JCS5_9BACL</name>